<feature type="compositionally biased region" description="Basic and acidic residues" evidence="1">
    <location>
        <begin position="137"/>
        <end position="146"/>
    </location>
</feature>
<protein>
    <submittedName>
        <fullName evidence="2">Uncharacterized protein</fullName>
    </submittedName>
</protein>
<feature type="compositionally biased region" description="Low complexity" evidence="1">
    <location>
        <begin position="588"/>
        <end position="601"/>
    </location>
</feature>
<name>A0AAJ0CH90_9HYPO</name>
<reference evidence="2" key="1">
    <citation type="submission" date="2023-06" db="EMBL/GenBank/DDBJ databases">
        <title>Conoideocrella luteorostrata (Hypocreales: Clavicipitaceae), a potential biocontrol fungus for elongate hemlock scale in United States Christmas tree production areas.</title>
        <authorList>
            <person name="Barrett H."/>
            <person name="Lovett B."/>
            <person name="Macias A.M."/>
            <person name="Stajich J.E."/>
            <person name="Kasson M.T."/>
        </authorList>
    </citation>
    <scope>NUCLEOTIDE SEQUENCE</scope>
    <source>
        <strain evidence="2">ARSEF 14590</strain>
    </source>
</reference>
<feature type="compositionally biased region" description="Low complexity" evidence="1">
    <location>
        <begin position="113"/>
        <end position="122"/>
    </location>
</feature>
<dbReference type="Proteomes" id="UP001251528">
    <property type="component" value="Unassembled WGS sequence"/>
</dbReference>
<feature type="compositionally biased region" description="Acidic residues" evidence="1">
    <location>
        <begin position="98"/>
        <end position="112"/>
    </location>
</feature>
<feature type="compositionally biased region" description="Basic and acidic residues" evidence="1">
    <location>
        <begin position="242"/>
        <end position="267"/>
    </location>
</feature>
<feature type="region of interest" description="Disordered" evidence="1">
    <location>
        <begin position="46"/>
        <end position="335"/>
    </location>
</feature>
<organism evidence="2 3">
    <name type="scientific">Conoideocrella luteorostrata</name>
    <dbReference type="NCBI Taxonomy" id="1105319"/>
    <lineage>
        <taxon>Eukaryota</taxon>
        <taxon>Fungi</taxon>
        <taxon>Dikarya</taxon>
        <taxon>Ascomycota</taxon>
        <taxon>Pezizomycotina</taxon>
        <taxon>Sordariomycetes</taxon>
        <taxon>Hypocreomycetidae</taxon>
        <taxon>Hypocreales</taxon>
        <taxon>Clavicipitaceae</taxon>
        <taxon>Conoideocrella</taxon>
    </lineage>
</organism>
<feature type="compositionally biased region" description="Gly residues" evidence="1">
    <location>
        <begin position="612"/>
        <end position="624"/>
    </location>
</feature>
<feature type="compositionally biased region" description="Basic and acidic residues" evidence="1">
    <location>
        <begin position="277"/>
        <end position="295"/>
    </location>
</feature>
<keyword evidence="3" id="KW-1185">Reference proteome</keyword>
<feature type="compositionally biased region" description="Low complexity" evidence="1">
    <location>
        <begin position="625"/>
        <end position="640"/>
    </location>
</feature>
<dbReference type="EMBL" id="JASWJB010000262">
    <property type="protein sequence ID" value="KAK2592517.1"/>
    <property type="molecule type" value="Genomic_DNA"/>
</dbReference>
<feature type="compositionally biased region" description="Polar residues" evidence="1">
    <location>
        <begin position="552"/>
        <end position="566"/>
    </location>
</feature>
<evidence type="ECO:0000313" key="3">
    <source>
        <dbReference type="Proteomes" id="UP001251528"/>
    </source>
</evidence>
<feature type="compositionally biased region" description="Basic and acidic residues" evidence="1">
    <location>
        <begin position="303"/>
        <end position="331"/>
    </location>
</feature>
<accession>A0AAJ0CH90</accession>
<feature type="compositionally biased region" description="Basic and acidic residues" evidence="1">
    <location>
        <begin position="69"/>
        <end position="85"/>
    </location>
</feature>
<gene>
    <name evidence="2" type="ORF">QQS21_009792</name>
</gene>
<dbReference type="AlphaFoldDB" id="A0AAJ0CH90"/>
<evidence type="ECO:0000313" key="2">
    <source>
        <dbReference type="EMBL" id="KAK2592517.1"/>
    </source>
</evidence>
<feature type="compositionally biased region" description="Polar residues" evidence="1">
    <location>
        <begin position="602"/>
        <end position="611"/>
    </location>
</feature>
<feature type="compositionally biased region" description="Polar residues" evidence="1">
    <location>
        <begin position="516"/>
        <end position="530"/>
    </location>
</feature>
<evidence type="ECO:0000256" key="1">
    <source>
        <dbReference type="SAM" id="MobiDB-lite"/>
    </source>
</evidence>
<feature type="compositionally biased region" description="Basic and acidic residues" evidence="1">
    <location>
        <begin position="542"/>
        <end position="551"/>
    </location>
</feature>
<sequence>MTRKKGPPPSLFCEWVVGTTIPAALGPLPKNPPKQRDVVTVEVLTDDETEEDILKITYPRSSLSSQRKSVKDTSTKKVRFQDGPKKSALKKPAAPEDAAPEDAATDTEEDTSAESSDSAPAASEDESSPPKPKAKKPKEEDTKPSDSEDDSEPHITCKCTDCIRGRQKQQRRAKKCAKKAKDSDVPKDEPKDEKKTEQAKKQDNKEDNKDEKKNKEESSGSDVESQESESAKDTTDESDVEKDEKEKDEKDKDEKDKEDSKEQDQGKKKNKNKKKVKDKDQNDVDKASENEDNKDQQAQAETSPKKGKAEGKKRSKNAQKESSKENVEGPHLRRPNLIEPIRAEVVHTERAVETPEDPLPNAYYDAENNIVRIYHGPVYGHHNQSSYSRRDYPSIRPLPMGTPHPMQSPYYHGFDRGNDRMGGFEHVPITKGISMPAWNAYCPPGFAGYPGGFAQHTPAGYWPATEPNPPRARNNKGVFSMTGAGAAPPSSKDQDVAGMNNVFPQAGERNPYIPKRNQSQFSNFGGSNRAVSDGSPRKYKTNRQDEKRPSDLSRNQDWSGSSSQEAATPWDATAAGQENSWPAEQRDQNNGNNGQNEDWNNVAPNTDTWQDSGGGNGGGSGVDNGSGFNNQTDSTDNSNNGWTGDTQNIDGDGAAGQWDNNGQGNGPPVQGENNVMPGAWTSPSGPTHSWGDPTMAASTGGQVDATKW</sequence>
<feature type="compositionally biased region" description="Basic and acidic residues" evidence="1">
    <location>
        <begin position="179"/>
        <end position="218"/>
    </location>
</feature>
<feature type="compositionally biased region" description="Basic residues" evidence="1">
    <location>
        <begin position="165"/>
        <end position="178"/>
    </location>
</feature>
<comment type="caution">
    <text evidence="2">The sequence shown here is derived from an EMBL/GenBank/DDBJ whole genome shotgun (WGS) entry which is preliminary data.</text>
</comment>
<feature type="region of interest" description="Disordered" evidence="1">
    <location>
        <begin position="480"/>
        <end position="708"/>
    </location>
</feature>
<proteinExistence type="predicted"/>
<feature type="compositionally biased region" description="Low complexity" evidence="1">
    <location>
        <begin position="660"/>
        <end position="675"/>
    </location>
</feature>